<feature type="domain" description="DOC" evidence="7">
    <location>
        <begin position="37"/>
        <end position="222"/>
    </location>
</feature>
<evidence type="ECO:0000256" key="6">
    <source>
        <dbReference type="SAM" id="MobiDB-lite"/>
    </source>
</evidence>
<dbReference type="GO" id="GO:0031145">
    <property type="term" value="P:anaphase-promoting complex-dependent catabolic process"/>
    <property type="evidence" value="ECO:0007669"/>
    <property type="project" value="InterPro"/>
</dbReference>
<evidence type="ECO:0000256" key="1">
    <source>
        <dbReference type="ARBA" id="ARBA00006762"/>
    </source>
</evidence>
<dbReference type="PhylomeDB" id="A0A060TDP3"/>
<proteinExistence type="inferred from homology"/>
<dbReference type="GO" id="GO:0070979">
    <property type="term" value="P:protein K11-linked ubiquitination"/>
    <property type="evidence" value="ECO:0007669"/>
    <property type="project" value="TreeGrafter"/>
</dbReference>
<evidence type="ECO:0000259" key="7">
    <source>
        <dbReference type="PROSITE" id="PS51284"/>
    </source>
</evidence>
<feature type="region of interest" description="Disordered" evidence="6">
    <location>
        <begin position="1"/>
        <end position="35"/>
    </location>
</feature>
<evidence type="ECO:0000256" key="3">
    <source>
        <dbReference type="ARBA" id="ARBA00022776"/>
    </source>
</evidence>
<dbReference type="PROSITE" id="PS51284">
    <property type="entry name" value="DOC"/>
    <property type="match status" value="1"/>
</dbReference>
<evidence type="ECO:0000256" key="2">
    <source>
        <dbReference type="ARBA" id="ARBA00022618"/>
    </source>
</evidence>
<name>A0A060TDP3_BLAAD</name>
<keyword evidence="8" id="KW-0436">Ligase</keyword>
<gene>
    <name evidence="8" type="ORF">GNLVRS02_ARAD1D08888g</name>
</gene>
<protein>
    <submittedName>
        <fullName evidence="8">ARAD1D08888p</fullName>
        <ecNumber evidence="8">6.3.2.19</ecNumber>
    </submittedName>
</protein>
<evidence type="ECO:0000256" key="4">
    <source>
        <dbReference type="ARBA" id="ARBA00022786"/>
    </source>
</evidence>
<dbReference type="PANTHER" id="PTHR12936:SF0">
    <property type="entry name" value="ANAPHASE-PROMOTING COMPLEX SUBUNIT 10"/>
    <property type="match status" value="1"/>
</dbReference>
<dbReference type="GO" id="GO:0051301">
    <property type="term" value="P:cell division"/>
    <property type="evidence" value="ECO:0007669"/>
    <property type="project" value="UniProtKB-KW"/>
</dbReference>
<feature type="compositionally biased region" description="Basic and acidic residues" evidence="6">
    <location>
        <begin position="1"/>
        <end position="10"/>
    </location>
</feature>
<dbReference type="InterPro" id="IPR004939">
    <property type="entry name" value="APC_su10/DOC_dom"/>
</dbReference>
<dbReference type="InterPro" id="IPR008979">
    <property type="entry name" value="Galactose-bd-like_sf"/>
</dbReference>
<dbReference type="SUPFAM" id="SSF49785">
    <property type="entry name" value="Galactose-binding domain-like"/>
    <property type="match status" value="1"/>
</dbReference>
<comment type="similarity">
    <text evidence="1">Belongs to the APC10 family.</text>
</comment>
<dbReference type="GO" id="GO:0005680">
    <property type="term" value="C:anaphase-promoting complex"/>
    <property type="evidence" value="ECO:0007669"/>
    <property type="project" value="InterPro"/>
</dbReference>
<sequence>MEADMEGRIEDDQEEIEEMEEMGEMEDEDNDGMEEYDKEDDLNMAYYQGLQEMEALNLVDISNLAAWSVSSFKPGHGVKALQQDDANSFWQSDGGQPHYIDVHFSKRVSLQRVSLYTDFIADESYTPSKLALFCGTGYHDLQQVLTTQLSEPRGWVHLELSPLRPDGVFKTFLVRLVVVQNHQNGKDTHVRALKLFSPVQPKSFEDSDEVGFTSIAFLSQSQLR</sequence>
<organism evidence="8">
    <name type="scientific">Blastobotrys adeninivorans</name>
    <name type="common">Yeast</name>
    <name type="synonym">Arxula adeninivorans</name>
    <dbReference type="NCBI Taxonomy" id="409370"/>
    <lineage>
        <taxon>Eukaryota</taxon>
        <taxon>Fungi</taxon>
        <taxon>Dikarya</taxon>
        <taxon>Ascomycota</taxon>
        <taxon>Saccharomycotina</taxon>
        <taxon>Dipodascomycetes</taxon>
        <taxon>Dipodascales</taxon>
        <taxon>Trichomonascaceae</taxon>
        <taxon>Blastobotrys</taxon>
    </lineage>
</organism>
<dbReference type="SMART" id="SM01337">
    <property type="entry name" value="APC10"/>
    <property type="match status" value="1"/>
</dbReference>
<evidence type="ECO:0000256" key="5">
    <source>
        <dbReference type="ARBA" id="ARBA00023306"/>
    </source>
</evidence>
<dbReference type="EC" id="6.3.2.19" evidence="8"/>
<dbReference type="PANTHER" id="PTHR12936">
    <property type="entry name" value="ANAPHASE-PROMOTING COMPLEX 10"/>
    <property type="match status" value="1"/>
</dbReference>
<accession>A0A060TDP3</accession>
<dbReference type="AlphaFoldDB" id="A0A060TDP3"/>
<dbReference type="Gene3D" id="2.60.120.260">
    <property type="entry name" value="Galactose-binding domain-like"/>
    <property type="match status" value="1"/>
</dbReference>
<reference evidence="8" key="2">
    <citation type="submission" date="2014-06" db="EMBL/GenBank/DDBJ databases">
        <title>The complete genome of Blastobotrys (Arxula) adeninivorans LS3 - a yeast of biotechnological interest.</title>
        <authorList>
            <person name="Kunze G."/>
            <person name="Gaillardin C."/>
            <person name="Czernicka M."/>
            <person name="Durrens P."/>
            <person name="Martin T."/>
            <person name="Boer E."/>
            <person name="Gabaldon T."/>
            <person name="Cruz J."/>
            <person name="Talla E."/>
            <person name="Marck C."/>
            <person name="Goffeau A."/>
            <person name="Barbe V."/>
            <person name="Baret P."/>
            <person name="Baronian K."/>
            <person name="Beier S."/>
            <person name="Bleykasten C."/>
            <person name="Bode R."/>
            <person name="Casaregola S."/>
            <person name="Despons L."/>
            <person name="Fairhead C."/>
            <person name="Giersberg M."/>
            <person name="Gierski P."/>
            <person name="Hahnel U."/>
            <person name="Hartmann A."/>
            <person name="Jankowska D."/>
            <person name="Jubin C."/>
            <person name="Jung P."/>
            <person name="Lafontaine I."/>
            <person name="Leh-Louis V."/>
            <person name="Lemaire M."/>
            <person name="Marcet-Houben M."/>
            <person name="Mascher M."/>
            <person name="Morel G."/>
            <person name="Richard G.-F."/>
            <person name="Riechen J."/>
            <person name="Sacerdot C."/>
            <person name="Sarkar A."/>
            <person name="Savel G."/>
            <person name="Schacherer J."/>
            <person name="Sherman D."/>
            <person name="Straub M.-L."/>
            <person name="Stein N."/>
            <person name="Thierry A."/>
            <person name="Trautwein-Schult A."/>
            <person name="Westhof E."/>
            <person name="Worch S."/>
            <person name="Dujon B."/>
            <person name="Souciet J.-L."/>
            <person name="Wincker P."/>
            <person name="Scholz U."/>
            <person name="Neuveglise N."/>
        </authorList>
    </citation>
    <scope>NUCLEOTIDE SEQUENCE</scope>
    <source>
        <strain evidence="8">LS3</strain>
    </source>
</reference>
<reference evidence="8" key="1">
    <citation type="submission" date="2014-02" db="EMBL/GenBank/DDBJ databases">
        <authorList>
            <person name="Genoscope - CEA"/>
        </authorList>
    </citation>
    <scope>NUCLEOTIDE SEQUENCE</scope>
    <source>
        <strain evidence="8">LS3</strain>
    </source>
</reference>
<keyword evidence="5" id="KW-0131">Cell cycle</keyword>
<keyword evidence="4" id="KW-0833">Ubl conjugation pathway</keyword>
<dbReference type="InterPro" id="IPR016901">
    <property type="entry name" value="APC10/Doc1"/>
</dbReference>
<evidence type="ECO:0000313" key="8">
    <source>
        <dbReference type="EMBL" id="CDP37326.1"/>
    </source>
</evidence>
<dbReference type="EMBL" id="HG937694">
    <property type="protein sequence ID" value="CDP37326.1"/>
    <property type="molecule type" value="Genomic_DNA"/>
</dbReference>
<dbReference type="Pfam" id="PF03256">
    <property type="entry name" value="ANAPC10"/>
    <property type="match status" value="1"/>
</dbReference>
<keyword evidence="2" id="KW-0132">Cell division</keyword>
<dbReference type="GO" id="GO:0016874">
    <property type="term" value="F:ligase activity"/>
    <property type="evidence" value="ECO:0007669"/>
    <property type="project" value="UniProtKB-KW"/>
</dbReference>
<dbReference type="CDD" id="cd08366">
    <property type="entry name" value="APC10"/>
    <property type="match status" value="1"/>
</dbReference>
<keyword evidence="3" id="KW-0498">Mitosis</keyword>
<feature type="compositionally biased region" description="Acidic residues" evidence="6">
    <location>
        <begin position="11"/>
        <end position="35"/>
    </location>
</feature>